<sequence>MSKNFNLDQQLSERLAIALSAQSDVYHNLFNEIALLKKEINQIKDRQAYIEYDLHAENQLLKDQLSEKQCQPNYSSEDYCSNADFNEREYSAERLGSI</sequence>
<evidence type="ECO:0000313" key="1">
    <source>
        <dbReference type="EMBL" id="MFB2834293.1"/>
    </source>
</evidence>
<reference evidence="1 2" key="1">
    <citation type="submission" date="2024-09" db="EMBL/GenBank/DDBJ databases">
        <title>Floridaenema gen nov. (Aerosakkonemataceae, Aerosakkonematales ord. nov., Cyanobacteria) from benthic tropical and subtropical fresh waters, with the description of four new species.</title>
        <authorList>
            <person name="Moretto J.A."/>
            <person name="Berthold D.E."/>
            <person name="Lefler F.W."/>
            <person name="Huang I.-S."/>
            <person name="Laughinghouse H. IV."/>
        </authorList>
    </citation>
    <scope>NUCLEOTIDE SEQUENCE [LARGE SCALE GENOMIC DNA]</scope>
    <source>
        <strain evidence="1 2">BLCC-F167</strain>
    </source>
</reference>
<organism evidence="1 2">
    <name type="scientific">Floridaenema evergladense BLCC-F167</name>
    <dbReference type="NCBI Taxonomy" id="3153639"/>
    <lineage>
        <taxon>Bacteria</taxon>
        <taxon>Bacillati</taxon>
        <taxon>Cyanobacteriota</taxon>
        <taxon>Cyanophyceae</taxon>
        <taxon>Oscillatoriophycideae</taxon>
        <taxon>Aerosakkonematales</taxon>
        <taxon>Aerosakkonemataceae</taxon>
        <taxon>Floridanema</taxon>
        <taxon>Floridanema evergladense</taxon>
    </lineage>
</organism>
<evidence type="ECO:0000313" key="2">
    <source>
        <dbReference type="Proteomes" id="UP001576780"/>
    </source>
</evidence>
<gene>
    <name evidence="1" type="ORF">ACE1CA_07145</name>
</gene>
<comment type="caution">
    <text evidence="1">The sequence shown here is derived from an EMBL/GenBank/DDBJ whole genome shotgun (WGS) entry which is preliminary data.</text>
</comment>
<accession>A0ABV4WGT5</accession>
<proteinExistence type="predicted"/>
<dbReference type="EMBL" id="JBHFNT010000059">
    <property type="protein sequence ID" value="MFB2834293.1"/>
    <property type="molecule type" value="Genomic_DNA"/>
</dbReference>
<dbReference type="RefSeq" id="WP_413276732.1">
    <property type="nucleotide sequence ID" value="NZ_JBHFNT010000059.1"/>
</dbReference>
<protein>
    <submittedName>
        <fullName evidence="1">Uncharacterized protein</fullName>
    </submittedName>
</protein>
<keyword evidence="2" id="KW-1185">Reference proteome</keyword>
<name>A0ABV4WGT5_9CYAN</name>
<dbReference type="Proteomes" id="UP001576780">
    <property type="component" value="Unassembled WGS sequence"/>
</dbReference>